<dbReference type="CDD" id="cd17535">
    <property type="entry name" value="REC_NarL-like"/>
    <property type="match status" value="1"/>
</dbReference>
<dbReference type="STRING" id="150121.SAMN06296010_0491"/>
<dbReference type="Gene3D" id="3.40.50.2300">
    <property type="match status" value="1"/>
</dbReference>
<proteinExistence type="predicted"/>
<evidence type="ECO:0000256" key="1">
    <source>
        <dbReference type="ARBA" id="ARBA00023125"/>
    </source>
</evidence>
<accession>A0A1X7IH19</accession>
<dbReference type="SMART" id="SM00448">
    <property type="entry name" value="REC"/>
    <property type="match status" value="1"/>
</dbReference>
<dbReference type="EMBL" id="FXAY01000001">
    <property type="protein sequence ID" value="SMG13950.1"/>
    <property type="molecule type" value="Genomic_DNA"/>
</dbReference>
<dbReference type="InterPro" id="IPR058245">
    <property type="entry name" value="NreC/VraR/RcsB-like_REC"/>
</dbReference>
<keyword evidence="2" id="KW-0597">Phosphoprotein</keyword>
<evidence type="ECO:0000313" key="4">
    <source>
        <dbReference type="EMBL" id="SMG13950.1"/>
    </source>
</evidence>
<dbReference type="PROSITE" id="PS50110">
    <property type="entry name" value="RESPONSE_REGULATORY"/>
    <property type="match status" value="1"/>
</dbReference>
<dbReference type="InterPro" id="IPR011006">
    <property type="entry name" value="CheY-like_superfamily"/>
</dbReference>
<dbReference type="AlphaFoldDB" id="A0A1X7IH19"/>
<dbReference type="Proteomes" id="UP000193244">
    <property type="component" value="Unassembled WGS sequence"/>
</dbReference>
<organism evidence="4 5">
    <name type="scientific">Agreia pratensis</name>
    <dbReference type="NCBI Taxonomy" id="150121"/>
    <lineage>
        <taxon>Bacteria</taxon>
        <taxon>Bacillati</taxon>
        <taxon>Actinomycetota</taxon>
        <taxon>Actinomycetes</taxon>
        <taxon>Micrococcales</taxon>
        <taxon>Microbacteriaceae</taxon>
        <taxon>Agreia</taxon>
    </lineage>
</organism>
<dbReference type="GO" id="GO:0000160">
    <property type="term" value="P:phosphorelay signal transduction system"/>
    <property type="evidence" value="ECO:0007669"/>
    <property type="project" value="InterPro"/>
</dbReference>
<sequence length="221" mass="24122">MTVRLWGESACARKPIQGENVEVQSTVQSCKVGIVDDHELLLDGLTMYMRSNAPDLDVVISVTGWFEMIRHTAFPPDVVVMDLQLQEPISIETRVRTCLAAGSLVVVVSAIDTDEVRERSLAAGASAFVSKSSPADSVVDAVRTAWPERQGEATFVDAELEILRLYADGLSPVDIGLQLGIPFEVVKSNLSRIRDHYASTGRPTRSKQDLIRRAAEDGLVS</sequence>
<dbReference type="InterPro" id="IPR016032">
    <property type="entry name" value="Sig_transdc_resp-reg_C-effctor"/>
</dbReference>
<dbReference type="Pfam" id="PF00072">
    <property type="entry name" value="Response_reg"/>
    <property type="match status" value="1"/>
</dbReference>
<dbReference type="Gene3D" id="1.10.10.10">
    <property type="entry name" value="Winged helix-like DNA-binding domain superfamily/Winged helix DNA-binding domain"/>
    <property type="match status" value="1"/>
</dbReference>
<dbReference type="GO" id="GO:0006355">
    <property type="term" value="P:regulation of DNA-templated transcription"/>
    <property type="evidence" value="ECO:0007669"/>
    <property type="project" value="InterPro"/>
</dbReference>
<evidence type="ECO:0000259" key="3">
    <source>
        <dbReference type="PROSITE" id="PS50110"/>
    </source>
</evidence>
<dbReference type="PANTHER" id="PTHR43214">
    <property type="entry name" value="TWO-COMPONENT RESPONSE REGULATOR"/>
    <property type="match status" value="1"/>
</dbReference>
<reference evidence="5" key="1">
    <citation type="submission" date="2017-04" db="EMBL/GenBank/DDBJ databases">
        <authorList>
            <person name="Varghese N."/>
            <person name="Submissions S."/>
        </authorList>
    </citation>
    <scope>NUCLEOTIDE SEQUENCE [LARGE SCALE GENOMIC DNA]</scope>
    <source>
        <strain evidence="5">VKM Ac-2510</strain>
    </source>
</reference>
<protein>
    <submittedName>
        <fullName evidence="4">DNA-binding response regulator, NarL/FixJ family, contains REC and HTH domains</fullName>
    </submittedName>
</protein>
<feature type="modified residue" description="4-aspartylphosphate" evidence="2">
    <location>
        <position position="82"/>
    </location>
</feature>
<dbReference type="GO" id="GO:0003677">
    <property type="term" value="F:DNA binding"/>
    <property type="evidence" value="ECO:0007669"/>
    <property type="project" value="UniProtKB-KW"/>
</dbReference>
<dbReference type="InterPro" id="IPR001789">
    <property type="entry name" value="Sig_transdc_resp-reg_receiver"/>
</dbReference>
<gene>
    <name evidence="4" type="ORF">SAMN06296010_0491</name>
</gene>
<dbReference type="SUPFAM" id="SSF46894">
    <property type="entry name" value="C-terminal effector domain of the bipartite response regulators"/>
    <property type="match status" value="1"/>
</dbReference>
<feature type="domain" description="Response regulatory" evidence="3">
    <location>
        <begin position="31"/>
        <end position="146"/>
    </location>
</feature>
<evidence type="ECO:0000313" key="5">
    <source>
        <dbReference type="Proteomes" id="UP000193244"/>
    </source>
</evidence>
<dbReference type="SUPFAM" id="SSF52172">
    <property type="entry name" value="CheY-like"/>
    <property type="match status" value="1"/>
</dbReference>
<keyword evidence="5" id="KW-1185">Reference proteome</keyword>
<name>A0A1X7IH19_9MICO</name>
<dbReference type="InterPro" id="IPR039420">
    <property type="entry name" value="WalR-like"/>
</dbReference>
<evidence type="ECO:0000256" key="2">
    <source>
        <dbReference type="PROSITE-ProRule" id="PRU00169"/>
    </source>
</evidence>
<keyword evidence="1 4" id="KW-0238">DNA-binding</keyword>
<dbReference type="InterPro" id="IPR036388">
    <property type="entry name" value="WH-like_DNA-bd_sf"/>
</dbReference>